<sequence>MSVLSKDASEVCVDAADASARSIGGLDEYATVQRDQFPRHWVCHDTCTVNDSSGPVMLQFNKECDDPYWDDIGLVRNQCYEGPSNLTEDYSMHCCDIDGQLRCSLCTMPNNWNEDWKTELERQLLDGAVFSFEGDYLCGDIPYEGECVTWDVDVTSKCESCLQYLPFKGIIRFALRKSFYRAMQQVLGTKFEKRHGDNP</sequence>
<accession>A0AAV8UNF5</accession>
<protein>
    <recommendedName>
        <fullName evidence="3">START domain-containing protein</fullName>
    </recommendedName>
</protein>
<keyword evidence="2" id="KW-1185">Reference proteome</keyword>
<name>A0AAV8UNF5_9RHOD</name>
<evidence type="ECO:0008006" key="3">
    <source>
        <dbReference type="Google" id="ProtNLM"/>
    </source>
</evidence>
<comment type="caution">
    <text evidence="1">The sequence shown here is derived from an EMBL/GenBank/DDBJ whole genome shotgun (WGS) entry which is preliminary data.</text>
</comment>
<dbReference type="EMBL" id="JAMWBK010000008">
    <property type="protein sequence ID" value="KAJ8903118.1"/>
    <property type="molecule type" value="Genomic_DNA"/>
</dbReference>
<dbReference type="Proteomes" id="UP001157974">
    <property type="component" value="Unassembled WGS sequence"/>
</dbReference>
<reference evidence="1 2" key="1">
    <citation type="journal article" date="2023" name="Nat. Commun.">
        <title>Origin of minicircular mitochondrial genomes in red algae.</title>
        <authorList>
            <person name="Lee Y."/>
            <person name="Cho C.H."/>
            <person name="Lee Y.M."/>
            <person name="Park S.I."/>
            <person name="Yang J.H."/>
            <person name="West J.A."/>
            <person name="Bhattacharya D."/>
            <person name="Yoon H.S."/>
        </authorList>
    </citation>
    <scope>NUCLEOTIDE SEQUENCE [LARGE SCALE GENOMIC DNA]</scope>
    <source>
        <strain evidence="1 2">CCMP1338</strain>
        <tissue evidence="1">Whole cell</tissue>
    </source>
</reference>
<evidence type="ECO:0000313" key="1">
    <source>
        <dbReference type="EMBL" id="KAJ8903118.1"/>
    </source>
</evidence>
<gene>
    <name evidence="1" type="ORF">NDN08_006433</name>
</gene>
<organism evidence="1 2">
    <name type="scientific">Rhodosorus marinus</name>
    <dbReference type="NCBI Taxonomy" id="101924"/>
    <lineage>
        <taxon>Eukaryota</taxon>
        <taxon>Rhodophyta</taxon>
        <taxon>Stylonematophyceae</taxon>
        <taxon>Stylonematales</taxon>
        <taxon>Stylonemataceae</taxon>
        <taxon>Rhodosorus</taxon>
    </lineage>
</organism>
<proteinExistence type="predicted"/>
<evidence type="ECO:0000313" key="2">
    <source>
        <dbReference type="Proteomes" id="UP001157974"/>
    </source>
</evidence>
<dbReference type="AlphaFoldDB" id="A0AAV8UNF5"/>